<feature type="compositionally biased region" description="Low complexity" evidence="1">
    <location>
        <begin position="211"/>
        <end position="222"/>
    </location>
</feature>
<evidence type="ECO:0000313" key="3">
    <source>
        <dbReference type="Proteomes" id="UP001162640"/>
    </source>
</evidence>
<feature type="region of interest" description="Disordered" evidence="1">
    <location>
        <begin position="16"/>
        <end position="39"/>
    </location>
</feature>
<reference evidence="3" key="1">
    <citation type="journal article" date="2023" name="Commun. Biol.">
        <title>Genome analysis of Parmales, the sister group of diatoms, reveals the evolutionary specialization of diatoms from phago-mixotrophs to photoautotrophs.</title>
        <authorList>
            <person name="Ban H."/>
            <person name="Sato S."/>
            <person name="Yoshikawa S."/>
            <person name="Yamada K."/>
            <person name="Nakamura Y."/>
            <person name="Ichinomiya M."/>
            <person name="Sato N."/>
            <person name="Blanc-Mathieu R."/>
            <person name="Endo H."/>
            <person name="Kuwata A."/>
            <person name="Ogata H."/>
        </authorList>
    </citation>
    <scope>NUCLEOTIDE SEQUENCE [LARGE SCALE GENOMIC DNA]</scope>
</reference>
<name>A0A9W7DY24_9STRA</name>
<dbReference type="Proteomes" id="UP001162640">
    <property type="component" value="Unassembled WGS sequence"/>
</dbReference>
<organism evidence="2 3">
    <name type="scientific">Triparma laevis f. inornata</name>
    <dbReference type="NCBI Taxonomy" id="1714386"/>
    <lineage>
        <taxon>Eukaryota</taxon>
        <taxon>Sar</taxon>
        <taxon>Stramenopiles</taxon>
        <taxon>Ochrophyta</taxon>
        <taxon>Bolidophyceae</taxon>
        <taxon>Parmales</taxon>
        <taxon>Triparmaceae</taxon>
        <taxon>Triparma</taxon>
    </lineage>
</organism>
<feature type="region of interest" description="Disordered" evidence="1">
    <location>
        <begin position="603"/>
        <end position="628"/>
    </location>
</feature>
<comment type="caution">
    <text evidence="2">The sequence shown here is derived from an EMBL/GenBank/DDBJ whole genome shotgun (WGS) entry which is preliminary data.</text>
</comment>
<feature type="compositionally biased region" description="Low complexity" evidence="1">
    <location>
        <begin position="146"/>
        <end position="175"/>
    </location>
</feature>
<feature type="compositionally biased region" description="Gly residues" evidence="1">
    <location>
        <begin position="811"/>
        <end position="826"/>
    </location>
</feature>
<accession>A0A9W7DY24</accession>
<feature type="compositionally biased region" description="Low complexity" evidence="1">
    <location>
        <begin position="843"/>
        <end position="855"/>
    </location>
</feature>
<protein>
    <submittedName>
        <fullName evidence="2">Uncharacterized protein</fullName>
    </submittedName>
</protein>
<dbReference type="PANTHER" id="PTHR48125">
    <property type="entry name" value="LP07818P1"/>
    <property type="match status" value="1"/>
</dbReference>
<feature type="compositionally biased region" description="Pro residues" evidence="1">
    <location>
        <begin position="240"/>
        <end position="249"/>
    </location>
</feature>
<feature type="region of interest" description="Disordered" evidence="1">
    <location>
        <begin position="806"/>
        <end position="917"/>
    </location>
</feature>
<sequence>MVTHAQVSFGAAKINGALDASNGRPPPASSSSIGSRSFKNERHIPNPLLPLVLVPGPELQAVQIHVQHPAALLVDVTDVPGNDYQQTDVDSSYIGESHYWMGQQERLRATDQALATSSAAMGRPSGAPVASPSPTKSKKQHKSSKSRSASASSTQTTPQKSPSKSSRSPPVRTSPIETSLNGSESSRETDENLGDSNNNNSSKNYDRKPSRSSPSTSRRSSSNLQAKPRFEDLRHAPAVPENPPLPPQQPLRRPSSPLPLPYPVDSSQMMDFLDFLTSGLEQTITSIEALVVSEQSTAAIVYRDKPLNPSGTSSGNAVAPPAYDPAAITRLRNFVGSYLMGRNPSTENGALSFGRANRGRSKRDPPAGPVGRSLGELRSLIVDTLGNSLNLCEAARRSAAVERRQCREHMERMQMNAATMARKLGSGERAKRKKLEKENKQLHKNLAEDLEQTIKDRTIGYETRNGALEDEINTLKMELSWIKTENKKREVEHVNTLEYAKYRSTTDVSAMKQSEIEALRMQHSHLEQKFKDYEKETVEKLNGVKLQEKENQLKENQIYLNRINEMTEKLKSSEDRRIEQEKRAKQILTEEVAKLRSSHQEAINSFRDQTYKNNSSSAESLESERRRHATELEHARAEASTEIEGLRAVMELLKAEGRENVREARQEAEARAGREARDQVRALTSSHEAEMRRAGKEVVRLQKLLKKKGVSAGTSADAFPIRIGDPSDDDLDAFGSVAPTATKKTRSGKIAVGGGIAPTWLKAIDKGGEDLNVNGGKGGTNLNLKQGDGPVTNILRRSSELREKIVVPPSWGGGSGGAGGAGGDGVGKAPAPAPRSSSPPIPTKTTTTTTATASKDALKNNQRNAPLRSDKLSVSEWQETLNLKESKTTTRKSGGGGGGGRKASAMGKLDDYVTQNP</sequence>
<feature type="compositionally biased region" description="Basic residues" evidence="1">
    <location>
        <begin position="136"/>
        <end position="145"/>
    </location>
</feature>
<dbReference type="EMBL" id="BLQM01000063">
    <property type="protein sequence ID" value="GMH58295.1"/>
    <property type="molecule type" value="Genomic_DNA"/>
</dbReference>
<dbReference type="PANTHER" id="PTHR48125:SF12">
    <property type="entry name" value="AT HOOK TRANSCRIPTION FACTOR FAMILY-RELATED"/>
    <property type="match status" value="1"/>
</dbReference>
<feature type="compositionally biased region" description="Polar residues" evidence="1">
    <location>
        <begin position="603"/>
        <end position="614"/>
    </location>
</feature>
<feature type="compositionally biased region" description="Pro residues" evidence="1">
    <location>
        <begin position="831"/>
        <end position="842"/>
    </location>
</feature>
<feature type="region of interest" description="Disordered" evidence="1">
    <location>
        <begin position="116"/>
        <end position="263"/>
    </location>
</feature>
<dbReference type="AlphaFoldDB" id="A0A9W7DY24"/>
<proteinExistence type="predicted"/>
<feature type="region of interest" description="Disordered" evidence="1">
    <location>
        <begin position="346"/>
        <end position="373"/>
    </location>
</feature>
<gene>
    <name evidence="2" type="ORF">TL16_g02579</name>
</gene>
<evidence type="ECO:0000256" key="1">
    <source>
        <dbReference type="SAM" id="MobiDB-lite"/>
    </source>
</evidence>
<evidence type="ECO:0000313" key="2">
    <source>
        <dbReference type="EMBL" id="GMH58295.1"/>
    </source>
</evidence>